<sequence>MMDPAANTVPTGGSRPPSAVANTNASASMSPIRSSTPIVLLKRKRGFIACYSCRSRKRACQRSDEDPSSCVQCLGSESVCVWPERDKRRRVERGERHSGSNGQGRARDGTGEYPARPGHGDRRRSSTKLVKHEDLAIGGNGDKSEDLHDYDGEDYDSASSEEDIDVPLSASISHVALPINHPPPMGNGNGSYTPSMKPLAMDYVPPEAGLMSGNDTALSAEGQYRNHTNDTGASNYAANGRRMSLGAHMNGRNSSMGMQDTSLHRQQASHQPAMNGYPYQQQYPSHSTGHVQQQAYHDPSAAVPYANGTHASHSGSFVHQDNQGSYQKPSLQHQQSHHVESSVRFIPGFLSAIHGDTPTPSPPNGFAQNSSGQQHHGMAQQQAQQQAIHLRHSQNAIAGIGSSMVVNGLDSAPLDVRSMSVSNDSHAKLQHMLPPSNPGQQSDQNGLVSSGYNISLSHVATSIGARANQGDEGRNTNVNVNGRNFRAGSAWVEADQVQGMRDHQQQANNHFPQMSTQANPMFDHDSTLARGDYVSLDSRASLDVRTSKVEAGLAVLIGDEGSKEVGPGVGSATSAETSASLKALKMDLGEEGHDAANELLSLNQSRIQVIPSHAHHTEHDHPSGSAGDVGMGIGTGPLGVVHKTSPGNKSDGDAGVENIRLSYEYLRPYGPTAISPGLGRIRLSIRGTPKHLQPANPNSNPNQLLHPNAMPSPPQHVPVASSSPIVGSQAGNLLRKSIHTASGLTPPSMQGPSGQHDGVSTPAQAVSPPRPVVDSSSKFPRSDIRVALFDTFFDHFSSMFPFLNRQVVDRQIREGGADAGTVLLANVMCALSARFCPLPEIVALNSLPFCRGVPFADNAKQLLVPLLGMPSPSVVAALLLMSYYELGMNSEAGVWNYCGLAMRVAIDLGLHRKIAGRFSSKSNRMLFWCIFLLDRVLAVGTGRPVTFLDNHIEIGEPDTDIQEQNFQNVDSDKQSLAFAYNIKLTKLYGHIASTVNTSPFWLGCLSTGSAAPSRATSPVAEDGQAKTPHRTGAYKSASSGSVISDDPAHRAELKDLAATEEAIVAIYENMPSSLTWSQENLMTHIAMGNGDMFLHLHLWYHCIIAILYREPFIQARAAFAGLDLTEAMEIQKSAARHIQDISAAIPLEHQSLLHNNGFLNQCFYTAACTWISELAHLRKSENRALARARSMLTATATANFTACAKVLRQQAEIWLGVGWIAAALAKRGARLSLSEIIKTGTTDTILSEAEMRIITSCDTSDDDTIASSALDLRATLWNTLSDGLPDFSDPIINPALWGAEGLFDEGMNEMFFAGYDTAVPTPSAWQSLGL</sequence>
<dbReference type="Proteomes" id="UP001241377">
    <property type="component" value="Unassembled WGS sequence"/>
</dbReference>
<proteinExistence type="predicted"/>
<reference evidence="1" key="1">
    <citation type="submission" date="2023-04" db="EMBL/GenBank/DDBJ databases">
        <title>Draft Genome sequencing of Naganishia species isolated from polar environments using Oxford Nanopore Technology.</title>
        <authorList>
            <person name="Leo P."/>
            <person name="Venkateswaran K."/>
        </authorList>
    </citation>
    <scope>NUCLEOTIDE SEQUENCE</scope>
    <source>
        <strain evidence="1">MNA-CCFEE 5261</strain>
    </source>
</reference>
<comment type="caution">
    <text evidence="1">The sequence shown here is derived from an EMBL/GenBank/DDBJ whole genome shotgun (WGS) entry which is preliminary data.</text>
</comment>
<evidence type="ECO:0000313" key="2">
    <source>
        <dbReference type="Proteomes" id="UP001241377"/>
    </source>
</evidence>
<name>A0ACC2VIX3_9TREE</name>
<keyword evidence="2" id="KW-1185">Reference proteome</keyword>
<protein>
    <submittedName>
        <fullName evidence="1">Uncharacterized protein</fullName>
    </submittedName>
</protein>
<accession>A0ACC2VIX3</accession>
<dbReference type="EMBL" id="JASBWR010000072">
    <property type="protein sequence ID" value="KAJ9098939.1"/>
    <property type="molecule type" value="Genomic_DNA"/>
</dbReference>
<gene>
    <name evidence="1" type="ORF">QFC19_006163</name>
</gene>
<evidence type="ECO:0000313" key="1">
    <source>
        <dbReference type="EMBL" id="KAJ9098939.1"/>
    </source>
</evidence>
<organism evidence="1 2">
    <name type="scientific">Naganishia cerealis</name>
    <dbReference type="NCBI Taxonomy" id="610337"/>
    <lineage>
        <taxon>Eukaryota</taxon>
        <taxon>Fungi</taxon>
        <taxon>Dikarya</taxon>
        <taxon>Basidiomycota</taxon>
        <taxon>Agaricomycotina</taxon>
        <taxon>Tremellomycetes</taxon>
        <taxon>Filobasidiales</taxon>
        <taxon>Filobasidiaceae</taxon>
        <taxon>Naganishia</taxon>
    </lineage>
</organism>